<dbReference type="AlphaFoldDB" id="A0A1C3JE53"/>
<keyword evidence="1" id="KW-0732">Signal</keyword>
<evidence type="ECO:0000256" key="1">
    <source>
        <dbReference type="SAM" id="SignalP"/>
    </source>
</evidence>
<dbReference type="GO" id="GO:0008643">
    <property type="term" value="P:carbohydrate transport"/>
    <property type="evidence" value="ECO:0007669"/>
    <property type="project" value="InterPro"/>
</dbReference>
<dbReference type="Pfam" id="PF07148">
    <property type="entry name" value="MalM"/>
    <property type="match status" value="1"/>
</dbReference>
<accession>A0A1C3JE53</accession>
<dbReference type="RefSeq" id="WP_065676437.1">
    <property type="nucleotide sequence ID" value="NZ_AP025463.1"/>
</dbReference>
<dbReference type="EMBL" id="FLQZ01000041">
    <property type="protein sequence ID" value="SBT13398.1"/>
    <property type="molecule type" value="Genomic_DNA"/>
</dbReference>
<evidence type="ECO:0000313" key="2">
    <source>
        <dbReference type="EMBL" id="SBT13398.1"/>
    </source>
</evidence>
<name>A0A1C3JE53_9VIBR</name>
<keyword evidence="3" id="KW-1185">Reference proteome</keyword>
<organism evidence="2 3">
    <name type="scientific">Vibrio celticus</name>
    <dbReference type="NCBI Taxonomy" id="446372"/>
    <lineage>
        <taxon>Bacteria</taxon>
        <taxon>Pseudomonadati</taxon>
        <taxon>Pseudomonadota</taxon>
        <taxon>Gammaproteobacteria</taxon>
        <taxon>Vibrionales</taxon>
        <taxon>Vibrionaceae</taxon>
        <taxon>Vibrio</taxon>
    </lineage>
</organism>
<dbReference type="Proteomes" id="UP000092819">
    <property type="component" value="Unassembled WGS sequence"/>
</dbReference>
<evidence type="ECO:0000313" key="3">
    <source>
        <dbReference type="Proteomes" id="UP000092819"/>
    </source>
</evidence>
<reference evidence="3" key="1">
    <citation type="submission" date="2016-06" db="EMBL/GenBank/DDBJ databases">
        <authorList>
            <person name="Rodrigo-Torres L."/>
            <person name="Arahal D.R."/>
        </authorList>
    </citation>
    <scope>NUCLEOTIDE SEQUENCE [LARGE SCALE GENOMIC DNA]</scope>
    <source>
        <strain evidence="3">CECT 7224</strain>
    </source>
</reference>
<proteinExistence type="predicted"/>
<dbReference type="PROSITE" id="PS51257">
    <property type="entry name" value="PROKAR_LIPOPROTEIN"/>
    <property type="match status" value="1"/>
</dbReference>
<sequence length="300" mass="32834">MKLKSLVIIVAALTASACSGIPEKELKTDFNDSACCSQLSALPMTQLSVPFHQQVIMDGHLPTLSSSLLNDNTQADSQRFPTIAYQISDTTQSLSLLIRSYIKNDALFAPSIYVFDKQWRLLGQYSTNDFTYYPTAMQGLERIEASIALEPQRDNAQFIVVSADSTKLDSAINRIHPEDLYSESQQIIGNKQLPLTATLSNVGVIDVTASKSTNSAVLTLLAELGVSSNNEPETLGSTQVSQPSTQTVETNQKAQWLNIQKDIDQALNNNDIKQAAFIANQAAEQGMPEAKDYLLKQLAE</sequence>
<dbReference type="GO" id="GO:0042597">
    <property type="term" value="C:periplasmic space"/>
    <property type="evidence" value="ECO:0007669"/>
    <property type="project" value="InterPro"/>
</dbReference>
<gene>
    <name evidence="2" type="ORF">VCE7224_02146</name>
</gene>
<dbReference type="InterPro" id="IPR010794">
    <property type="entry name" value="MalM"/>
</dbReference>
<feature type="chain" id="PRO_5008676558" evidence="1">
    <location>
        <begin position="18"/>
        <end position="300"/>
    </location>
</feature>
<feature type="signal peptide" evidence="1">
    <location>
        <begin position="1"/>
        <end position="17"/>
    </location>
</feature>
<protein>
    <submittedName>
        <fullName evidence="2">Maltose regulon periplasmic protein</fullName>
    </submittedName>
</protein>